<dbReference type="Pfam" id="PF02321">
    <property type="entry name" value="OEP"/>
    <property type="match status" value="2"/>
</dbReference>
<dbReference type="GO" id="GO:0015562">
    <property type="term" value="F:efflux transmembrane transporter activity"/>
    <property type="evidence" value="ECO:0007669"/>
    <property type="project" value="InterPro"/>
</dbReference>
<keyword evidence="2" id="KW-0812">Transmembrane</keyword>
<dbReference type="Gene3D" id="1.20.1600.10">
    <property type="entry name" value="Outer membrane efflux proteins (OEP)"/>
    <property type="match status" value="1"/>
</dbReference>
<accession>A0A9X7YNT0</accession>
<evidence type="ECO:0000256" key="2">
    <source>
        <dbReference type="RuleBase" id="RU362097"/>
    </source>
</evidence>
<dbReference type="InterPro" id="IPR003423">
    <property type="entry name" value="OMP_efflux"/>
</dbReference>
<comment type="similarity">
    <text evidence="1 2">Belongs to the outer membrane factor (OMF) (TC 1.B.17) family.</text>
</comment>
<comment type="subcellular location">
    <subcellularLocation>
        <location evidence="2">Cell outer membrane</location>
        <topology evidence="2">Lipid-anchor</topology>
    </subcellularLocation>
</comment>
<name>A0A9X7YNT0_9GAMM</name>
<sequence>MKLISPTLVRHAALLLPLTLAGCSSAPEQPDLAVATTVQDWHTQTPQGVNLDPADAADPSSLATWWQHWQDPLLNQLVQQVLANNPSLASSGISYRLALLQAGVATAGFRPKGNLSTGISASESDNTDSTSANAGLNASWEIDLWGSRRAAREQADANVQKSLQELHAAQVSLIAEVVQAYVDLRLAQQNRGLTTESIRLRQQSYDLARWQRQAGLTTELQQAQALTLLRQTESSLPPYEQAELQALQQLQALAGGELGELSAALQTPQSLPSFSAPAGLTIPAEVLRQRPDVQAQEQAVRAQTEAVVLARHQRYPSLGLSGSLSASGETYSDVFDVDAVVARIAANLALVLFDGGVLKQAVRTQQLQLEQSLLAYRSKLLTAQEEVENALTRLASTQRQQQSFAQALASAELSASLSAQQFEAGLLSFSELLDAQTALLNARSALLGNHSNILGSWVQLYRSMGGGWQGLTLPALAFDAAGDTRE</sequence>
<feature type="chain" id="PRO_5041016630" evidence="2">
    <location>
        <begin position="27"/>
        <end position="486"/>
    </location>
</feature>
<keyword evidence="2" id="KW-0732">Signal</keyword>
<dbReference type="PANTHER" id="PTHR30203:SF30">
    <property type="entry name" value="OUTER MEMBRANE PROTEIN-RELATED"/>
    <property type="match status" value="1"/>
</dbReference>
<keyword evidence="4" id="KW-1185">Reference proteome</keyword>
<dbReference type="PROSITE" id="PS51257">
    <property type="entry name" value="PROKAR_LIPOPROTEIN"/>
    <property type="match status" value="1"/>
</dbReference>
<dbReference type="Gene3D" id="2.20.200.10">
    <property type="entry name" value="Outer membrane efflux proteins (OEP)"/>
    <property type="match status" value="1"/>
</dbReference>
<gene>
    <name evidence="3" type="ORF">GJQ55_11475</name>
</gene>
<dbReference type="EMBL" id="CP046056">
    <property type="protein sequence ID" value="QQD25050.1"/>
    <property type="molecule type" value="Genomic_DNA"/>
</dbReference>
<dbReference type="NCBIfam" id="TIGR01845">
    <property type="entry name" value="outer_NodT"/>
    <property type="match status" value="1"/>
</dbReference>
<keyword evidence="2" id="KW-0472">Membrane</keyword>
<dbReference type="GO" id="GO:0009279">
    <property type="term" value="C:cell outer membrane"/>
    <property type="evidence" value="ECO:0007669"/>
    <property type="project" value="UniProtKB-SubCell"/>
</dbReference>
<proteinExistence type="inferred from homology"/>
<protein>
    <submittedName>
        <fullName evidence="3">Efflux transporter outer membrane subunit</fullName>
    </submittedName>
</protein>
<evidence type="ECO:0000313" key="4">
    <source>
        <dbReference type="Proteomes" id="UP000596074"/>
    </source>
</evidence>
<evidence type="ECO:0000313" key="3">
    <source>
        <dbReference type="EMBL" id="QQD25050.1"/>
    </source>
</evidence>
<keyword evidence="2" id="KW-1134">Transmembrane beta strand</keyword>
<feature type="signal peptide" evidence="2">
    <location>
        <begin position="1"/>
        <end position="26"/>
    </location>
</feature>
<dbReference type="InterPro" id="IPR010131">
    <property type="entry name" value="MdtP/NodT-like"/>
</dbReference>
<evidence type="ECO:0000256" key="1">
    <source>
        <dbReference type="ARBA" id="ARBA00007613"/>
    </source>
</evidence>
<dbReference type="SUPFAM" id="SSF56954">
    <property type="entry name" value="Outer membrane efflux proteins (OEP)"/>
    <property type="match status" value="1"/>
</dbReference>
<dbReference type="Proteomes" id="UP000596074">
    <property type="component" value="Chromosome"/>
</dbReference>
<dbReference type="RefSeq" id="WP_228345112.1">
    <property type="nucleotide sequence ID" value="NZ_CP046056.1"/>
</dbReference>
<keyword evidence="2" id="KW-0449">Lipoprotein</keyword>
<dbReference type="PANTHER" id="PTHR30203">
    <property type="entry name" value="OUTER MEMBRANE CATION EFFLUX PROTEIN"/>
    <property type="match status" value="1"/>
</dbReference>
<dbReference type="KEGG" id="vcw:GJQ55_11475"/>
<reference evidence="3 4" key="1">
    <citation type="submission" date="2019-11" db="EMBL/GenBank/DDBJ databases">
        <title>Venatorbacter sp. nov. a predator of Campylobacter and other Gram-negative bacteria.</title>
        <authorList>
            <person name="Saeedi A."/>
            <person name="Cummings N.J."/>
            <person name="Connerton I.F."/>
            <person name="Connerton P.L."/>
        </authorList>
    </citation>
    <scope>NUCLEOTIDE SEQUENCE [LARGE SCALE GENOMIC DNA]</scope>
    <source>
        <strain evidence="3">XL5</strain>
    </source>
</reference>
<organism evidence="3 4">
    <name type="scientific">Venatoribacter cucullus</name>
    <dbReference type="NCBI Taxonomy" id="2661630"/>
    <lineage>
        <taxon>Bacteria</taxon>
        <taxon>Pseudomonadati</taxon>
        <taxon>Pseudomonadota</taxon>
        <taxon>Gammaproteobacteria</taxon>
        <taxon>Oceanospirillales</taxon>
        <taxon>Oceanospirillaceae</taxon>
        <taxon>Venatoribacter</taxon>
    </lineage>
</organism>
<dbReference type="AlphaFoldDB" id="A0A9X7YNT0"/>
<keyword evidence="2" id="KW-0564">Palmitate</keyword>